<accession>A0ABW9D8T3</accession>
<dbReference type="Proteomes" id="UP001629367">
    <property type="component" value="Unassembled WGS sequence"/>
</dbReference>
<keyword evidence="1" id="KW-0472">Membrane</keyword>
<name>A0ABW9D8T3_9BURK</name>
<comment type="caution">
    <text evidence="2">The sequence shown here is derived from an EMBL/GenBank/DDBJ whole genome shotgun (WGS) entry which is preliminary data.</text>
</comment>
<keyword evidence="1" id="KW-0812">Transmembrane</keyword>
<feature type="transmembrane region" description="Helical" evidence="1">
    <location>
        <begin position="40"/>
        <end position="59"/>
    </location>
</feature>
<protein>
    <recommendedName>
        <fullName evidence="4">DUF4229 domain-containing protein</fullName>
    </recommendedName>
</protein>
<sequence>MPSLATFADAFRFARLYLFLLLLAVSAWQVLTLLRSPSDARLHVVVAGAAAIVAARLYLAKKSSLNRALADIERLAARRNHQEV</sequence>
<evidence type="ECO:0000256" key="1">
    <source>
        <dbReference type="SAM" id="Phobius"/>
    </source>
</evidence>
<dbReference type="EMBL" id="JAQQBZ010000007">
    <property type="protein sequence ID" value="MFM0594002.1"/>
    <property type="molecule type" value="Genomic_DNA"/>
</dbReference>
<dbReference type="RefSeq" id="WP_408212482.1">
    <property type="nucleotide sequence ID" value="NZ_JAQQBZ010000007.1"/>
</dbReference>
<keyword evidence="1" id="KW-1133">Transmembrane helix</keyword>
<feature type="transmembrane region" description="Helical" evidence="1">
    <location>
        <begin position="16"/>
        <end position="34"/>
    </location>
</feature>
<organism evidence="2 3">
    <name type="scientific">Paraburkholderia dilworthii</name>
    <dbReference type="NCBI Taxonomy" id="948106"/>
    <lineage>
        <taxon>Bacteria</taxon>
        <taxon>Pseudomonadati</taxon>
        <taxon>Pseudomonadota</taxon>
        <taxon>Betaproteobacteria</taxon>
        <taxon>Burkholderiales</taxon>
        <taxon>Burkholderiaceae</taxon>
        <taxon>Paraburkholderia</taxon>
    </lineage>
</organism>
<keyword evidence="3" id="KW-1185">Reference proteome</keyword>
<reference evidence="2 3" key="1">
    <citation type="journal article" date="2024" name="Chem. Sci.">
        <title>Discovery of megapolipeptins by genome mining of a Burkholderiales bacteria collection.</title>
        <authorList>
            <person name="Paulo B.S."/>
            <person name="Recchia M.J.J."/>
            <person name="Lee S."/>
            <person name="Fergusson C.H."/>
            <person name="Romanowski S.B."/>
            <person name="Hernandez A."/>
            <person name="Krull N."/>
            <person name="Liu D.Y."/>
            <person name="Cavanagh H."/>
            <person name="Bos A."/>
            <person name="Gray C.A."/>
            <person name="Murphy B.T."/>
            <person name="Linington R.G."/>
            <person name="Eustaquio A.S."/>
        </authorList>
    </citation>
    <scope>NUCLEOTIDE SEQUENCE [LARGE SCALE GENOMIC DNA]</scope>
    <source>
        <strain evidence="2 3">RL17-335-BIF-A</strain>
    </source>
</reference>
<gene>
    <name evidence="2" type="ORF">PQQ68_13325</name>
</gene>
<proteinExistence type="predicted"/>
<evidence type="ECO:0000313" key="2">
    <source>
        <dbReference type="EMBL" id="MFM0594002.1"/>
    </source>
</evidence>
<evidence type="ECO:0000313" key="3">
    <source>
        <dbReference type="Proteomes" id="UP001629367"/>
    </source>
</evidence>
<evidence type="ECO:0008006" key="4">
    <source>
        <dbReference type="Google" id="ProtNLM"/>
    </source>
</evidence>